<dbReference type="SUPFAM" id="SSF48403">
    <property type="entry name" value="Ankyrin repeat"/>
    <property type="match status" value="1"/>
</dbReference>
<dbReference type="KEGG" id="rof:AAGW17_02815"/>
<feature type="compositionally biased region" description="Polar residues" evidence="1">
    <location>
        <begin position="513"/>
        <end position="531"/>
    </location>
</feature>
<feature type="region of interest" description="Disordered" evidence="1">
    <location>
        <begin position="149"/>
        <end position="168"/>
    </location>
</feature>
<sequence>MLNKLCKILFFVRLLLVTGQSYAIPPSLSGAEVVTEDKEVSSNSDTSIFDKFKQFFSKQNDIPPKSKKTKAADQEDPKLSQEPSENEHAKLFMDVGNATLPSAASNTVHTKNTSHASSVDLASHDINESNETEASEPFIDVGNATLPSAASNTVHTKNTSHASSVDLASHDINESNETEASEPFMDVGNATLPNAASNTVHTKNTSHASSVDLASHDINESNETEASEPFMDVGNATLPNAASNTVHTKNTSHASSVDLASHDINESNETEASEPFMDVGNATLPNAASNTVHTKNTSHASSVDLASHDINESNETEASEPFMDVGNATLPNAASNTVHTKNTSHASSVDLASHDINESNETEASEPFMDVGNATLPNAASNTVHTKNTSHASSVDLASHDINESNETEASEPFMDVGNATLPNAASNTVHTKNTSHASSVDLASHDINESNETEASEPFMDVGNATLPNAASNTVHTKNTSHASSVDLASHDINESNETEASEPFMDVGNATLPNAASNTVHTKNTSHASSVDLASHDINESNETEASEPFIDVGNATLPSAASNTVHTKNTSHASSVDLASHDINESNETEASEPFMDVGNATLPSAASNEMRYDEIISNAHAETNLASNITLNVPRQMVSMTPVRPENYVVLPSPPVHTPIPLNPPPDANKEKESVIPIVSSATLSVSNMPAISLHAVSTPVTQDTTSSTMLAIVHPAENLVVSVPAPPVIPTYQSSTQPIMPSSPNTPVSTLPKVVSVTNSSAEINNTKKTLTVSSYMPKKQDWNTPLIPVVVKPNHSKPLETQNSQATNNQEKSLLVSSPNVMIQEQDNALDNETLESATKFVKDETQMLFLPDDDIVLGKLTEQATLEQMDMYAYIGLFQKKKEWIVNAERRKIVESFIKYDYDINKHKDIYANLSYCSAVDNAFRAIDNNNISELRTLLDVYPILHEKNRLGETLLTASIYNDNYYLAKFLVIRGIKISTLNDECKYPLDIALVQGNANIECMLIKAKGYN</sequence>
<dbReference type="AlphaFoldDB" id="A0AAU7BXU3"/>
<feature type="compositionally biased region" description="Polar residues" evidence="1">
    <location>
        <begin position="375"/>
        <end position="393"/>
    </location>
</feature>
<evidence type="ECO:0000256" key="1">
    <source>
        <dbReference type="SAM" id="MobiDB-lite"/>
    </source>
</evidence>
<evidence type="ECO:0008006" key="4">
    <source>
        <dbReference type="Google" id="ProtNLM"/>
    </source>
</evidence>
<proteinExistence type="predicted"/>
<protein>
    <recommendedName>
        <fullName evidence="4">Ankyrin repeat protein</fullName>
    </recommendedName>
</protein>
<feature type="compositionally biased region" description="Basic and acidic residues" evidence="1">
    <location>
        <begin position="70"/>
        <end position="85"/>
    </location>
</feature>
<feature type="region of interest" description="Disordered" evidence="1">
    <location>
        <begin position="175"/>
        <end position="532"/>
    </location>
</feature>
<dbReference type="Gene3D" id="1.25.40.20">
    <property type="entry name" value="Ankyrin repeat-containing domain"/>
    <property type="match status" value="1"/>
</dbReference>
<name>A0AAU7BXU3_9RICK</name>
<organism evidence="3">
    <name type="scientific">Rickettsia oklahomensis</name>
    <dbReference type="NCBI Taxonomy" id="3141789"/>
    <lineage>
        <taxon>Bacteria</taxon>
        <taxon>Pseudomonadati</taxon>
        <taxon>Pseudomonadota</taxon>
        <taxon>Alphaproteobacteria</taxon>
        <taxon>Rickettsiales</taxon>
        <taxon>Rickettsiaceae</taxon>
        <taxon>Rickettsieae</taxon>
        <taxon>Rickettsia</taxon>
        <taxon>belli group</taxon>
    </lineage>
</organism>
<evidence type="ECO:0000313" key="3">
    <source>
        <dbReference type="EMBL" id="XBG65924.1"/>
    </source>
</evidence>
<dbReference type="RefSeq" id="WP_347938551.1">
    <property type="nucleotide sequence ID" value="NZ_CP157197.1"/>
</dbReference>
<dbReference type="InterPro" id="IPR036770">
    <property type="entry name" value="Ankyrin_rpt-contain_sf"/>
</dbReference>
<gene>
    <name evidence="3" type="ORF">AAGW17_02815</name>
</gene>
<reference evidence="3" key="1">
    <citation type="submission" date="2024-05" db="EMBL/GenBank/DDBJ databases">
        <title>Characterization of a novel Rickettsia species. (Rickettsia oklahomia sp. nov.) from Amblyomma americanum ticks.</title>
        <authorList>
            <person name="Korla P.K."/>
            <person name="Karounos M."/>
            <person name="Wilson J.M."/>
            <person name="Little S.E."/>
            <person name="Qurollo B.A."/>
        </authorList>
    </citation>
    <scope>NUCLEOTIDE SEQUENCE</scope>
    <source>
        <strain evidence="3">Oklahoma-10</strain>
    </source>
</reference>
<feature type="chain" id="PRO_5043997429" description="Ankyrin repeat protein" evidence="2">
    <location>
        <begin position="24"/>
        <end position="1018"/>
    </location>
</feature>
<feature type="compositionally biased region" description="Polar residues" evidence="1">
    <location>
        <begin position="467"/>
        <end position="485"/>
    </location>
</feature>
<accession>A0AAU7BXU3</accession>
<evidence type="ECO:0000256" key="2">
    <source>
        <dbReference type="SAM" id="SignalP"/>
    </source>
</evidence>
<keyword evidence="2" id="KW-0732">Signal</keyword>
<feature type="compositionally biased region" description="Polar residues" evidence="1">
    <location>
        <begin position="421"/>
        <end position="439"/>
    </location>
</feature>
<feature type="compositionally biased region" description="Polar residues" evidence="1">
    <location>
        <begin position="283"/>
        <end position="301"/>
    </location>
</feature>
<feature type="signal peptide" evidence="2">
    <location>
        <begin position="1"/>
        <end position="23"/>
    </location>
</feature>
<dbReference type="EMBL" id="CP157197">
    <property type="protein sequence ID" value="XBG65924.1"/>
    <property type="molecule type" value="Genomic_DNA"/>
</dbReference>
<feature type="compositionally biased region" description="Polar residues" evidence="1">
    <location>
        <begin position="329"/>
        <end position="347"/>
    </location>
</feature>
<feature type="region of interest" description="Disordered" evidence="1">
    <location>
        <begin position="59"/>
        <end position="85"/>
    </location>
</feature>
<feature type="compositionally biased region" description="Polar residues" evidence="1">
    <location>
        <begin position="149"/>
        <end position="163"/>
    </location>
</feature>
<feature type="compositionally biased region" description="Polar residues" evidence="1">
    <location>
        <begin position="191"/>
        <end position="209"/>
    </location>
</feature>
<feature type="compositionally biased region" description="Polar residues" evidence="1">
    <location>
        <begin position="237"/>
        <end position="255"/>
    </location>
</feature>